<dbReference type="OrthoDB" id="1187928at2"/>
<proteinExistence type="predicted"/>
<feature type="transmembrane region" description="Helical" evidence="1">
    <location>
        <begin position="373"/>
        <end position="392"/>
    </location>
</feature>
<keyword evidence="3" id="KW-1185">Reference proteome</keyword>
<evidence type="ECO:0000313" key="3">
    <source>
        <dbReference type="Proteomes" id="UP000252733"/>
    </source>
</evidence>
<keyword evidence="1" id="KW-0812">Transmembrane</keyword>
<dbReference type="AlphaFoldDB" id="A0A368UPU6"/>
<dbReference type="EMBL" id="QPIZ01000035">
    <property type="protein sequence ID" value="RCW28841.1"/>
    <property type="molecule type" value="Genomic_DNA"/>
</dbReference>
<reference evidence="2 3" key="1">
    <citation type="submission" date="2018-07" db="EMBL/GenBank/DDBJ databases">
        <title>Freshwater and sediment microbial communities from various areas in North America, analyzing microbe dynamics in response to fracking.</title>
        <authorList>
            <person name="Lamendella R."/>
        </authorList>
    </citation>
    <scope>NUCLEOTIDE SEQUENCE [LARGE SCALE GENOMIC DNA]</scope>
    <source>
        <strain evidence="2 3">160A</strain>
    </source>
</reference>
<feature type="transmembrane region" description="Helical" evidence="1">
    <location>
        <begin position="398"/>
        <end position="417"/>
    </location>
</feature>
<evidence type="ECO:0000256" key="1">
    <source>
        <dbReference type="SAM" id="Phobius"/>
    </source>
</evidence>
<comment type="caution">
    <text evidence="2">The sequence shown here is derived from an EMBL/GenBank/DDBJ whole genome shotgun (WGS) entry which is preliminary data.</text>
</comment>
<evidence type="ECO:0000313" key="2">
    <source>
        <dbReference type="EMBL" id="RCW28841.1"/>
    </source>
</evidence>
<dbReference type="RefSeq" id="WP_106154749.1">
    <property type="nucleotide sequence ID" value="NZ_PVTS01000028.1"/>
</dbReference>
<keyword evidence="1" id="KW-0472">Membrane</keyword>
<accession>A0A368UPU6</accession>
<sequence length="685" mass="77914">MYQAAFCSEENADKYGKHLDQKRIEKLLAKEERQQCRTEILESKNSLTSFLKSDYYQNGVLEYSAHTPEIKLNGKARFSLHLSNLQYRVNAKDHVNNLSEDNEAISRQSDSGYSYAKDTFEKGQGILFEKVNIDLKKGGDNLIRVALAWNTMIGGIADFARKYPKFLTTQMKMLNGVRVFRNGELIVDECFDIVTIQKVVKNKKPFLDAGKQMVNITDDLLEDLRFLRAVDGSVINIEQVSISQKFNFAFQREGKLYDLADHLSNSLVWNRFVAQIAIINLGSATFQLFKESDKNHELFRNAITTLSSIAGVVETQTTYRVLSKRLNGVYSKKVADDLLKGLPTKACAVGVWFTAATDAIDGDVNLYKGDVDAAAMQGIAAILGTVAGIGIWNGWNPAGWVALLAAGTAFSILSIFFEDGLLEELCKCCQFRQKKFLVFFDSDEFDLEGSFEKSIRHHRTMAHTMVKRGFEQWADYMFFYERLSDVLFGGIVIIESKPNVITSRVIGSTTIREHFKKELYVNIHFNMAKMCVADIELEIYFYPNGIMVGESGLLLTEDPGRGNLRIIEQTDLEAEYFVALFDIPEAYLPDPQKRVFHKNAEVLILCRCKDHAHAFPIDRHGQPRFIAVREKLYREETIVHQARTPFNSRLLDKEENEREQRLVKSVFAGGQIRRGFKNELKSPID</sequence>
<dbReference type="Proteomes" id="UP000252733">
    <property type="component" value="Unassembled WGS sequence"/>
</dbReference>
<name>A0A368UPU6_9BACT</name>
<keyword evidence="1" id="KW-1133">Transmembrane helix</keyword>
<organism evidence="2 3">
    <name type="scientific">Marinilabilia salmonicolor</name>
    <dbReference type="NCBI Taxonomy" id="989"/>
    <lineage>
        <taxon>Bacteria</taxon>
        <taxon>Pseudomonadati</taxon>
        <taxon>Bacteroidota</taxon>
        <taxon>Bacteroidia</taxon>
        <taxon>Marinilabiliales</taxon>
        <taxon>Marinilabiliaceae</taxon>
        <taxon>Marinilabilia</taxon>
    </lineage>
</organism>
<gene>
    <name evidence="2" type="ORF">DFO77_13524</name>
</gene>
<protein>
    <submittedName>
        <fullName evidence="2">Uncharacterized protein</fullName>
    </submittedName>
</protein>